<evidence type="ECO:0000313" key="3">
    <source>
        <dbReference type="Proteomes" id="UP000292423"/>
    </source>
</evidence>
<dbReference type="RefSeq" id="WP_130415485.1">
    <property type="nucleotide sequence ID" value="NZ_SHKX01000016.1"/>
</dbReference>
<reference evidence="2 3" key="1">
    <citation type="submission" date="2019-02" db="EMBL/GenBank/DDBJ databases">
        <title>Genomic Encyclopedia of Type Strains, Phase IV (KMG-IV): sequencing the most valuable type-strain genomes for metagenomic binning, comparative biology and taxonomic classification.</title>
        <authorList>
            <person name="Goeker M."/>
        </authorList>
    </citation>
    <scope>NUCLEOTIDE SEQUENCE [LARGE SCALE GENOMIC DNA]</scope>
    <source>
        <strain evidence="2 3">DSM 105135</strain>
    </source>
</reference>
<feature type="transmembrane region" description="Helical" evidence="1">
    <location>
        <begin position="52"/>
        <end position="73"/>
    </location>
</feature>
<accession>A0A4Q7YJU5</accession>
<dbReference type="AlphaFoldDB" id="A0A4Q7YJU5"/>
<keyword evidence="1" id="KW-0472">Membrane</keyword>
<evidence type="ECO:0000313" key="2">
    <source>
        <dbReference type="EMBL" id="RZU36901.1"/>
    </source>
</evidence>
<gene>
    <name evidence="2" type="ORF">EV700_3114</name>
</gene>
<sequence length="102" mass="10860">MPPSDRNADPTAERFITLLMTVFFQGFGWLALLDGGISLKNKRGDVSFVDGYAGLAVAGFSFLISLAVAVLLLKSFNAGPRGYVLAAVLALTPPLLFVLLSR</sequence>
<keyword evidence="1" id="KW-0812">Transmembrane</keyword>
<protein>
    <submittedName>
        <fullName evidence="2">Uncharacterized protein</fullName>
    </submittedName>
</protein>
<feature type="transmembrane region" description="Helical" evidence="1">
    <location>
        <begin position="82"/>
        <end position="100"/>
    </location>
</feature>
<proteinExistence type="predicted"/>
<evidence type="ECO:0000256" key="1">
    <source>
        <dbReference type="SAM" id="Phobius"/>
    </source>
</evidence>
<name>A0A4Q7YJU5_9GAMM</name>
<dbReference type="Proteomes" id="UP000292423">
    <property type="component" value="Unassembled WGS sequence"/>
</dbReference>
<feature type="transmembrane region" description="Helical" evidence="1">
    <location>
        <begin position="12"/>
        <end position="32"/>
    </location>
</feature>
<keyword evidence="1" id="KW-1133">Transmembrane helix</keyword>
<keyword evidence="3" id="KW-1185">Reference proteome</keyword>
<organism evidence="2 3">
    <name type="scientific">Fluviicoccus keumensis</name>
    <dbReference type="NCBI Taxonomy" id="1435465"/>
    <lineage>
        <taxon>Bacteria</taxon>
        <taxon>Pseudomonadati</taxon>
        <taxon>Pseudomonadota</taxon>
        <taxon>Gammaproteobacteria</taxon>
        <taxon>Moraxellales</taxon>
        <taxon>Moraxellaceae</taxon>
        <taxon>Fluviicoccus</taxon>
    </lineage>
</organism>
<dbReference type="EMBL" id="SHKX01000016">
    <property type="protein sequence ID" value="RZU36901.1"/>
    <property type="molecule type" value="Genomic_DNA"/>
</dbReference>
<comment type="caution">
    <text evidence="2">The sequence shown here is derived from an EMBL/GenBank/DDBJ whole genome shotgun (WGS) entry which is preliminary data.</text>
</comment>